<evidence type="ECO:0000256" key="1">
    <source>
        <dbReference type="ARBA" id="ARBA00009320"/>
    </source>
</evidence>
<gene>
    <name evidence="2" type="ORF">SAMN05421773_113128</name>
</gene>
<evidence type="ECO:0000313" key="2">
    <source>
        <dbReference type="EMBL" id="SFD34286.1"/>
    </source>
</evidence>
<protein>
    <submittedName>
        <fullName evidence="2">Branched-chain amino acid aminotransferase/4-amino-4-deoxychorismate lyase</fullName>
    </submittedName>
</protein>
<dbReference type="PANTHER" id="PTHR42743:SF13">
    <property type="entry name" value="P-LOOP CONTAINING NUCLEOSIDE TRIPHOSPHATE HYDROLASE PROTEIN"/>
    <property type="match status" value="1"/>
</dbReference>
<proteinExistence type="inferred from homology"/>
<dbReference type="PANTHER" id="PTHR42743">
    <property type="entry name" value="AMINO-ACID AMINOTRANSFERASE"/>
    <property type="match status" value="1"/>
</dbReference>
<dbReference type="InterPro" id="IPR036038">
    <property type="entry name" value="Aminotransferase-like"/>
</dbReference>
<dbReference type="Gene3D" id="3.30.470.10">
    <property type="match status" value="1"/>
</dbReference>
<sequence length="258" mass="27805">MPSLDGPSFTSDDMAALALTNLGHFTSIRVDGGRVRGLSLHLTRLARDCRTVFDAELDINRVHEQMCRAAHRREGAFVLRVTVFDPAITLGTTGADAHPAALVTVRPAGSLDQPPLRVASHVFQRELPQVKHTGLFASLYHRRAAMRAGADDVLFTDTSGAVSEGATWNIGFWDGRRVVWPKAEVLPGVTMALLQEQADHTTAPVTLSLDGMEAAFAANTSIGVRPISMIDDTALPSGHPALQQLRNAYLTIPGEPLE</sequence>
<evidence type="ECO:0000313" key="3">
    <source>
        <dbReference type="Proteomes" id="UP000199207"/>
    </source>
</evidence>
<dbReference type="InterPro" id="IPR043132">
    <property type="entry name" value="BCAT-like_C"/>
</dbReference>
<dbReference type="InterPro" id="IPR050571">
    <property type="entry name" value="Class-IV_PLP-Dep_Aminotrnsfr"/>
</dbReference>
<organism evidence="2 3">
    <name type="scientific">Streptomyces aidingensis</name>
    <dbReference type="NCBI Taxonomy" id="910347"/>
    <lineage>
        <taxon>Bacteria</taxon>
        <taxon>Bacillati</taxon>
        <taxon>Actinomycetota</taxon>
        <taxon>Actinomycetes</taxon>
        <taxon>Kitasatosporales</taxon>
        <taxon>Streptomycetaceae</taxon>
        <taxon>Streptomyces</taxon>
    </lineage>
</organism>
<dbReference type="SUPFAM" id="SSF56752">
    <property type="entry name" value="D-aminoacid aminotransferase-like PLP-dependent enzymes"/>
    <property type="match status" value="1"/>
</dbReference>
<dbReference type="EMBL" id="FOLM01000013">
    <property type="protein sequence ID" value="SFD34286.1"/>
    <property type="molecule type" value="Genomic_DNA"/>
</dbReference>
<keyword evidence="2" id="KW-0032">Aminotransferase</keyword>
<dbReference type="RefSeq" id="WP_093840573.1">
    <property type="nucleotide sequence ID" value="NZ_FOLM01000013.1"/>
</dbReference>
<dbReference type="AlphaFoldDB" id="A0A1I1RJ28"/>
<name>A0A1I1RJ28_9ACTN</name>
<reference evidence="2 3" key="1">
    <citation type="submission" date="2016-10" db="EMBL/GenBank/DDBJ databases">
        <authorList>
            <person name="de Groot N.N."/>
        </authorList>
    </citation>
    <scope>NUCLEOTIDE SEQUENCE [LARGE SCALE GENOMIC DNA]</scope>
    <source>
        <strain evidence="2 3">CGMCC 4.5739</strain>
    </source>
</reference>
<dbReference type="Proteomes" id="UP000199207">
    <property type="component" value="Unassembled WGS sequence"/>
</dbReference>
<keyword evidence="3" id="KW-1185">Reference proteome</keyword>
<dbReference type="GO" id="GO:0008483">
    <property type="term" value="F:transaminase activity"/>
    <property type="evidence" value="ECO:0007669"/>
    <property type="project" value="UniProtKB-KW"/>
</dbReference>
<accession>A0A1I1RJ28</accession>
<dbReference type="GO" id="GO:0046394">
    <property type="term" value="P:carboxylic acid biosynthetic process"/>
    <property type="evidence" value="ECO:0007669"/>
    <property type="project" value="UniProtKB-ARBA"/>
</dbReference>
<dbReference type="STRING" id="910347.SAMN05421773_113128"/>
<dbReference type="Gene3D" id="3.20.10.10">
    <property type="entry name" value="D-amino Acid Aminotransferase, subunit A, domain 2"/>
    <property type="match status" value="1"/>
</dbReference>
<dbReference type="NCBIfam" id="NF006734">
    <property type="entry name" value="PRK09266.1"/>
    <property type="match status" value="1"/>
</dbReference>
<comment type="similarity">
    <text evidence="1">Belongs to the class-IV pyridoxal-phosphate-dependent aminotransferase family.</text>
</comment>
<keyword evidence="2" id="KW-0808">Transferase</keyword>
<keyword evidence="2" id="KW-0456">Lyase</keyword>
<dbReference type="InterPro" id="IPR001544">
    <property type="entry name" value="Aminotrans_IV"/>
</dbReference>
<dbReference type="OrthoDB" id="8912228at2"/>
<dbReference type="GO" id="GO:0016829">
    <property type="term" value="F:lyase activity"/>
    <property type="evidence" value="ECO:0007669"/>
    <property type="project" value="UniProtKB-KW"/>
</dbReference>
<dbReference type="Pfam" id="PF01063">
    <property type="entry name" value="Aminotran_4"/>
    <property type="match status" value="1"/>
</dbReference>
<dbReference type="InterPro" id="IPR043131">
    <property type="entry name" value="BCAT-like_N"/>
</dbReference>